<evidence type="ECO:0000256" key="6">
    <source>
        <dbReference type="ARBA" id="ARBA00023136"/>
    </source>
</evidence>
<accession>A0ABW3PIF4</accession>
<feature type="transmembrane region" description="Helical" evidence="8">
    <location>
        <begin position="50"/>
        <end position="69"/>
    </location>
</feature>
<evidence type="ECO:0000259" key="10">
    <source>
        <dbReference type="PROSITE" id="PS51779"/>
    </source>
</evidence>
<evidence type="ECO:0000256" key="5">
    <source>
        <dbReference type="ARBA" id="ARBA00022989"/>
    </source>
</evidence>
<dbReference type="InterPro" id="IPR005548">
    <property type="entry name" value="Cell_div_FtsQ/DivIB_C"/>
</dbReference>
<gene>
    <name evidence="8" type="primary">divIB</name>
    <name evidence="11" type="ORF">ACFQ22_05985</name>
</gene>
<dbReference type="RefSeq" id="WP_121977477.1">
    <property type="nucleotide sequence ID" value="NZ_JBHTLH010000017.1"/>
</dbReference>
<dbReference type="PANTHER" id="PTHR37820:SF1">
    <property type="entry name" value="CELL DIVISION PROTEIN FTSQ"/>
    <property type="match status" value="1"/>
</dbReference>
<dbReference type="PANTHER" id="PTHR37820">
    <property type="entry name" value="CELL DIVISION PROTEIN DIVIB"/>
    <property type="match status" value="1"/>
</dbReference>
<dbReference type="InterPro" id="IPR026580">
    <property type="entry name" value="DivIB"/>
</dbReference>
<comment type="similarity">
    <text evidence="8">Belongs to the FtsQ/DivIB family. DivIB subfamily.</text>
</comment>
<keyword evidence="7 8" id="KW-0131">Cell cycle</keyword>
<dbReference type="InterPro" id="IPR013685">
    <property type="entry name" value="POTRA_FtsQ_type"/>
</dbReference>
<dbReference type="EMBL" id="JBHTLH010000017">
    <property type="protein sequence ID" value="MFD1124916.1"/>
    <property type="molecule type" value="Genomic_DNA"/>
</dbReference>
<keyword evidence="5 8" id="KW-1133">Transmembrane helix</keyword>
<feature type="region of interest" description="Disordered" evidence="9">
    <location>
        <begin position="1"/>
        <end position="25"/>
    </location>
</feature>
<dbReference type="GO" id="GO:0051301">
    <property type="term" value="P:cell division"/>
    <property type="evidence" value="ECO:0007669"/>
    <property type="project" value="UniProtKB-KW"/>
</dbReference>
<dbReference type="HAMAP" id="MF_00912">
    <property type="entry name" value="DivIB"/>
    <property type="match status" value="1"/>
</dbReference>
<evidence type="ECO:0000256" key="9">
    <source>
        <dbReference type="SAM" id="MobiDB-lite"/>
    </source>
</evidence>
<proteinExistence type="inferred from homology"/>
<reference evidence="12" key="1">
    <citation type="journal article" date="2019" name="Int. J. Syst. Evol. Microbiol.">
        <title>The Global Catalogue of Microorganisms (GCM) 10K type strain sequencing project: providing services to taxonomists for standard genome sequencing and annotation.</title>
        <authorList>
            <consortium name="The Broad Institute Genomics Platform"/>
            <consortium name="The Broad Institute Genome Sequencing Center for Infectious Disease"/>
            <person name="Wu L."/>
            <person name="Ma J."/>
        </authorList>
    </citation>
    <scope>NUCLEOTIDE SEQUENCE [LARGE SCALE GENOMIC DNA]</scope>
    <source>
        <strain evidence="12">CCUG 71848</strain>
    </source>
</reference>
<dbReference type="InterPro" id="IPR050487">
    <property type="entry name" value="FtsQ_DivIB"/>
</dbReference>
<dbReference type="PROSITE" id="PS51779">
    <property type="entry name" value="POTRA"/>
    <property type="match status" value="1"/>
</dbReference>
<evidence type="ECO:0000256" key="2">
    <source>
        <dbReference type="ARBA" id="ARBA00022475"/>
    </source>
</evidence>
<evidence type="ECO:0000256" key="4">
    <source>
        <dbReference type="ARBA" id="ARBA00022692"/>
    </source>
</evidence>
<evidence type="ECO:0000313" key="12">
    <source>
        <dbReference type="Proteomes" id="UP001597156"/>
    </source>
</evidence>
<evidence type="ECO:0000256" key="7">
    <source>
        <dbReference type="ARBA" id="ARBA00023306"/>
    </source>
</evidence>
<comment type="caution">
    <text evidence="11">The sequence shown here is derived from an EMBL/GenBank/DDBJ whole genome shotgun (WGS) entry which is preliminary data.</text>
</comment>
<feature type="domain" description="POTRA" evidence="10">
    <location>
        <begin position="69"/>
        <end position="140"/>
    </location>
</feature>
<protein>
    <recommendedName>
        <fullName evidence="8">Cell division protein DivIB</fullName>
    </recommendedName>
</protein>
<name>A0ABW3PIF4_9LACO</name>
<dbReference type="Pfam" id="PF03799">
    <property type="entry name" value="FtsQ_DivIB_C"/>
    <property type="match status" value="1"/>
</dbReference>
<comment type="subcellular location">
    <subcellularLocation>
        <location evidence="8">Cell membrane</location>
        <topology evidence="8">Single-pass type II membrane protein</topology>
    </subcellularLocation>
    <subcellularLocation>
        <location evidence="1">Membrane</location>
    </subcellularLocation>
    <text evidence="8">Localizes to the division septum.</text>
</comment>
<dbReference type="Proteomes" id="UP001597156">
    <property type="component" value="Unassembled WGS sequence"/>
</dbReference>
<feature type="compositionally biased region" description="Basic and acidic residues" evidence="9">
    <location>
        <begin position="1"/>
        <end position="10"/>
    </location>
</feature>
<evidence type="ECO:0000256" key="8">
    <source>
        <dbReference type="HAMAP-Rule" id="MF_00912"/>
    </source>
</evidence>
<evidence type="ECO:0000256" key="3">
    <source>
        <dbReference type="ARBA" id="ARBA00022618"/>
    </source>
</evidence>
<keyword evidence="12" id="KW-1185">Reference proteome</keyword>
<sequence length="275" mass="32013">MGKRNDHEEGLTPWQEAADKDEKKSRKKRRHPFWFLKGYQIRNFKRMSPLIILFIVIICIMSFLVSPISRVQQIKISGNEIVSVKQIKHYSPVKKGMSLLSVWGKTDQLANRLKQRSQRMQSVKIRLVHFNQIDIRVEEYPTIGYLYTNGGYQPILKSGVIIQNKVLNPRDGFPILKKFKNAHTLRRTIQQYRRISPPVRAVINTISYSPVKSNRDRVFLQMNDGNRVYASIASFGDKMDYYPSINSRLKVKSVINLEVGAYSYPITKHQTKNKS</sequence>
<dbReference type="Gene3D" id="3.40.50.10960">
    <property type="match status" value="1"/>
</dbReference>
<dbReference type="InterPro" id="IPR034746">
    <property type="entry name" value="POTRA"/>
</dbReference>
<keyword evidence="2 8" id="KW-1003">Cell membrane</keyword>
<keyword evidence="4 8" id="KW-0812">Transmembrane</keyword>
<evidence type="ECO:0000256" key="1">
    <source>
        <dbReference type="ARBA" id="ARBA00004370"/>
    </source>
</evidence>
<keyword evidence="6 8" id="KW-0472">Membrane</keyword>
<dbReference type="Pfam" id="PF08478">
    <property type="entry name" value="POTRA_1"/>
    <property type="match status" value="1"/>
</dbReference>
<keyword evidence="3 8" id="KW-0132">Cell division</keyword>
<evidence type="ECO:0000313" key="11">
    <source>
        <dbReference type="EMBL" id="MFD1124916.1"/>
    </source>
</evidence>
<comment type="function">
    <text evidence="8">Cell division protein that may be involved in stabilizing or promoting the assembly of the division complex.</text>
</comment>
<organism evidence="11 12">
    <name type="scientific">Lentilactobacillus raoultii</name>
    <dbReference type="NCBI Taxonomy" id="1987503"/>
    <lineage>
        <taxon>Bacteria</taxon>
        <taxon>Bacillati</taxon>
        <taxon>Bacillota</taxon>
        <taxon>Bacilli</taxon>
        <taxon>Lactobacillales</taxon>
        <taxon>Lactobacillaceae</taxon>
        <taxon>Lentilactobacillus</taxon>
    </lineage>
</organism>